<dbReference type="InterPro" id="IPR001680">
    <property type="entry name" value="WD40_rpt"/>
</dbReference>
<reference evidence="2" key="1">
    <citation type="submission" date="2020-11" db="EMBL/GenBank/DDBJ databases">
        <authorList>
            <person name="Tran Van P."/>
        </authorList>
    </citation>
    <scope>NUCLEOTIDE SEQUENCE</scope>
</reference>
<dbReference type="EMBL" id="CAJPEX010001690">
    <property type="protein sequence ID" value="CAG0919719.1"/>
    <property type="molecule type" value="Genomic_DNA"/>
</dbReference>
<dbReference type="Pfam" id="PF21720">
    <property type="entry name" value="MIOS_WD40"/>
    <property type="match status" value="1"/>
</dbReference>
<dbReference type="GO" id="GO:1904263">
    <property type="term" value="P:positive regulation of TORC1 signaling"/>
    <property type="evidence" value="ECO:0007669"/>
    <property type="project" value="TreeGrafter"/>
</dbReference>
<dbReference type="InterPro" id="IPR015943">
    <property type="entry name" value="WD40/YVTN_repeat-like_dom_sf"/>
</dbReference>
<feature type="domain" description="MIOS-like alpha-solenoid" evidence="1">
    <location>
        <begin position="489"/>
        <end position="700"/>
    </location>
</feature>
<dbReference type="GO" id="GO:0005737">
    <property type="term" value="C:cytoplasm"/>
    <property type="evidence" value="ECO:0007669"/>
    <property type="project" value="TreeGrafter"/>
</dbReference>
<organism evidence="2">
    <name type="scientific">Notodromas monacha</name>
    <dbReference type="NCBI Taxonomy" id="399045"/>
    <lineage>
        <taxon>Eukaryota</taxon>
        <taxon>Metazoa</taxon>
        <taxon>Ecdysozoa</taxon>
        <taxon>Arthropoda</taxon>
        <taxon>Crustacea</taxon>
        <taxon>Oligostraca</taxon>
        <taxon>Ostracoda</taxon>
        <taxon>Podocopa</taxon>
        <taxon>Podocopida</taxon>
        <taxon>Cypridocopina</taxon>
        <taxon>Cypridoidea</taxon>
        <taxon>Cyprididae</taxon>
        <taxon>Notodromas</taxon>
    </lineage>
</organism>
<evidence type="ECO:0000313" key="3">
    <source>
        <dbReference type="Proteomes" id="UP000678499"/>
    </source>
</evidence>
<evidence type="ECO:0000259" key="1">
    <source>
        <dbReference type="Pfam" id="PF21719"/>
    </source>
</evidence>
<name>A0A7R9GEG7_9CRUS</name>
<dbReference type="EMBL" id="OA883727">
    <property type="protein sequence ID" value="CAD7279567.1"/>
    <property type="molecule type" value="Genomic_DNA"/>
</dbReference>
<dbReference type="InterPro" id="IPR037593">
    <property type="entry name" value="MIOS/Sea4"/>
</dbReference>
<dbReference type="InterPro" id="IPR049092">
    <property type="entry name" value="MIOS_a-sol"/>
</dbReference>
<sequence>MAASRVEILCSPCSNDDAFLTWGSDLCLYRVEEASALPGFHDDLDVDLQAGFFRLSSRFCAYAVGRTREFKFIKSVAWCPRMHGNHLHPQPPIVAVGLASGQVVLTSFSQNQDLDIALGVTTSATELAPKHQRQCNGVAFSHVDPMLLAAGFDKHRSDHAIVIWDASAAIAGAASSPSPSVYLNSATAPVGGRIVGELGMSEQCNSLAWFHFQPKTLIAGMSGKHLKMFDLRDSQRQVQSSPPTKAVLGVCVDPFVNFRFASYTTDNVVVLWDRRNLERPLMSIGEKTPSSPAVLGPAGPVTKLAWCPTRSGLLATSSKDSPFLRTYDLHSWSGQESGLNVLERTIWPTRSNAVSFSWSSGPSAGHFLVLTSEGAIVDHEFAERLTVTWSPDGEVAWTSEKRQVHVLSRKTCDDHKSPQQVADVLCAIVDHEFAERLTVTWSPDGEVAWTSEKRQVHVLSRKTCDDHKSPQQVADVLCDVLADDISYTMKKRASMKYGLLSGNLAENGNLVEDGELKSAWEWMESSQRLQGDLGQLFAAPSAASSWAPSEGSQPGWGNRWQGVKAPPPHRFQVTPVRLLCKHPGIRWILCGDAGKAISKKSEAVDVPWTGLELGPRTVLARVYLSEARTFCLRLCGWGFDRGGTSLTLFLDDLARRGEFERAAAIAVFHLHVRQAMQILQKGGKRDGASRPLHLVAMALAAKCLLALRNTALCTYLNFRVDFLGINSRYKWKECRLGLLKVEHLV</sequence>
<dbReference type="PANTHER" id="PTHR16453">
    <property type="entry name" value="WD40 DOMAIN-CONTAINING PROTEIN MIO FAMILY MEMBER"/>
    <property type="match status" value="1"/>
</dbReference>
<gene>
    <name evidence="2" type="ORF">NMOB1V02_LOCUS7236</name>
</gene>
<dbReference type="Gene3D" id="2.130.10.10">
    <property type="entry name" value="YVTN repeat-like/Quinoprotein amine dehydrogenase"/>
    <property type="match status" value="1"/>
</dbReference>
<accession>A0A7R9GEG7</accession>
<dbReference type="Proteomes" id="UP000678499">
    <property type="component" value="Unassembled WGS sequence"/>
</dbReference>
<evidence type="ECO:0000313" key="2">
    <source>
        <dbReference type="EMBL" id="CAD7279567.1"/>
    </source>
</evidence>
<dbReference type="Pfam" id="PF21719">
    <property type="entry name" value="MIOS_a-sol"/>
    <property type="match status" value="1"/>
</dbReference>
<dbReference type="SUPFAM" id="SSF50978">
    <property type="entry name" value="WD40 repeat-like"/>
    <property type="match status" value="1"/>
</dbReference>
<dbReference type="PANTHER" id="PTHR16453:SF9">
    <property type="entry name" value="GATOR COMPLEX PROTEIN MIOS"/>
    <property type="match status" value="1"/>
</dbReference>
<proteinExistence type="predicted"/>
<dbReference type="InterPro" id="IPR036322">
    <property type="entry name" value="WD40_repeat_dom_sf"/>
</dbReference>
<protein>
    <recommendedName>
        <fullName evidence="1">MIOS-like alpha-solenoid domain-containing protein</fullName>
    </recommendedName>
</protein>
<dbReference type="GO" id="GO:0034198">
    <property type="term" value="P:cellular response to amino acid starvation"/>
    <property type="evidence" value="ECO:0007669"/>
    <property type="project" value="TreeGrafter"/>
</dbReference>
<dbReference type="SMART" id="SM00320">
    <property type="entry name" value="WD40"/>
    <property type="match status" value="5"/>
</dbReference>
<dbReference type="OrthoDB" id="341486at2759"/>
<dbReference type="AlphaFoldDB" id="A0A7R9GEG7"/>
<keyword evidence="3" id="KW-1185">Reference proteome</keyword>